<keyword evidence="2" id="KW-0378">Hydrolase</keyword>
<comment type="cofactor">
    <cofactor evidence="1">
        <name>Mg(2+)</name>
        <dbReference type="ChEBI" id="CHEBI:18420"/>
    </cofactor>
</comment>
<evidence type="ECO:0000313" key="5">
    <source>
        <dbReference type="EMBL" id="GIO47090.1"/>
    </source>
</evidence>
<reference evidence="5 6" key="1">
    <citation type="submission" date="2021-03" db="EMBL/GenBank/DDBJ databases">
        <title>Antimicrobial resistance genes in bacteria isolated from Japanese honey, and their potential for conferring macrolide and lincosamide resistance in the American foulbrood pathogen Paenibacillus larvae.</title>
        <authorList>
            <person name="Okamoto M."/>
            <person name="Kumagai M."/>
            <person name="Kanamori H."/>
            <person name="Takamatsu D."/>
        </authorList>
    </citation>
    <scope>NUCLEOTIDE SEQUENCE [LARGE SCALE GENOMIC DNA]</scope>
    <source>
        <strain evidence="5 6">J34TS1</strain>
    </source>
</reference>
<evidence type="ECO:0000256" key="3">
    <source>
        <dbReference type="ARBA" id="ARBA00022842"/>
    </source>
</evidence>
<dbReference type="Proteomes" id="UP000682811">
    <property type="component" value="Unassembled WGS sequence"/>
</dbReference>
<dbReference type="PROSITE" id="PS51462">
    <property type="entry name" value="NUDIX"/>
    <property type="match status" value="1"/>
</dbReference>
<dbReference type="PANTHER" id="PTHR43046:SF12">
    <property type="entry name" value="GDP-MANNOSE MANNOSYL HYDROLASE"/>
    <property type="match status" value="1"/>
</dbReference>
<dbReference type="CDD" id="cd02883">
    <property type="entry name" value="NUDIX_Hydrolase"/>
    <property type="match status" value="1"/>
</dbReference>
<dbReference type="Pfam" id="PF00293">
    <property type="entry name" value="NUDIX"/>
    <property type="match status" value="1"/>
</dbReference>
<dbReference type="InterPro" id="IPR015797">
    <property type="entry name" value="NUDIX_hydrolase-like_dom_sf"/>
</dbReference>
<proteinExistence type="predicted"/>
<dbReference type="InterPro" id="IPR000086">
    <property type="entry name" value="NUDIX_hydrolase_dom"/>
</dbReference>
<sequence length="152" mass="17751">MINTNYARSRDSAGFVLFDDQDRVLLVHQTYGEKKWHIPGGIQEDTESAWDTALRECKEEINIDIDPAKIILSGMYFLPHRNAYVFIFKALEWHGTPIPDGIEIDEVRFFDVNELPTPIENFVVERIRDAKEMISPSVFFKNHHLNDFKIIK</sequence>
<keyword evidence="6" id="KW-1185">Reference proteome</keyword>
<keyword evidence="3" id="KW-0460">Magnesium</keyword>
<evidence type="ECO:0000259" key="4">
    <source>
        <dbReference type="PROSITE" id="PS51462"/>
    </source>
</evidence>
<protein>
    <recommendedName>
        <fullName evidence="4">Nudix hydrolase domain-containing protein</fullName>
    </recommendedName>
</protein>
<name>A0A919YDI3_9BACL</name>
<accession>A0A919YDI3</accession>
<evidence type="ECO:0000313" key="6">
    <source>
        <dbReference type="Proteomes" id="UP000682811"/>
    </source>
</evidence>
<dbReference type="PANTHER" id="PTHR43046">
    <property type="entry name" value="GDP-MANNOSE MANNOSYL HYDROLASE"/>
    <property type="match status" value="1"/>
</dbReference>
<dbReference type="SUPFAM" id="SSF55811">
    <property type="entry name" value="Nudix"/>
    <property type="match status" value="1"/>
</dbReference>
<gene>
    <name evidence="5" type="ORF">J34TS1_18550</name>
</gene>
<evidence type="ECO:0000256" key="2">
    <source>
        <dbReference type="ARBA" id="ARBA00022801"/>
    </source>
</evidence>
<dbReference type="GO" id="GO:0016787">
    <property type="term" value="F:hydrolase activity"/>
    <property type="evidence" value="ECO:0007669"/>
    <property type="project" value="UniProtKB-KW"/>
</dbReference>
<feature type="domain" description="Nudix hydrolase" evidence="4">
    <location>
        <begin position="8"/>
        <end position="132"/>
    </location>
</feature>
<comment type="caution">
    <text evidence="5">The sequence shown here is derived from an EMBL/GenBank/DDBJ whole genome shotgun (WGS) entry which is preliminary data.</text>
</comment>
<evidence type="ECO:0000256" key="1">
    <source>
        <dbReference type="ARBA" id="ARBA00001946"/>
    </source>
</evidence>
<organism evidence="5 6">
    <name type="scientific">Paenibacillus azoreducens</name>
    <dbReference type="NCBI Taxonomy" id="116718"/>
    <lineage>
        <taxon>Bacteria</taxon>
        <taxon>Bacillati</taxon>
        <taxon>Bacillota</taxon>
        <taxon>Bacilli</taxon>
        <taxon>Bacillales</taxon>
        <taxon>Paenibacillaceae</taxon>
        <taxon>Paenibacillus</taxon>
    </lineage>
</organism>
<dbReference type="Gene3D" id="3.90.79.10">
    <property type="entry name" value="Nucleoside Triphosphate Pyrophosphohydrolase"/>
    <property type="match status" value="1"/>
</dbReference>
<dbReference type="EMBL" id="BORT01000006">
    <property type="protein sequence ID" value="GIO47090.1"/>
    <property type="molecule type" value="Genomic_DNA"/>
</dbReference>
<dbReference type="AlphaFoldDB" id="A0A919YDI3"/>
<dbReference type="RefSeq" id="WP_212978005.1">
    <property type="nucleotide sequence ID" value="NZ_AP025343.1"/>
</dbReference>